<keyword evidence="4" id="KW-0285">Flavoprotein</keyword>
<dbReference type="InterPro" id="IPR036188">
    <property type="entry name" value="FAD/NAD-bd_sf"/>
</dbReference>
<dbReference type="UniPathway" id="UPA00232"/>
<dbReference type="EC" id="1.14.13.-" evidence="9"/>
<dbReference type="PANTHER" id="PTHR43876:SF8">
    <property type="entry name" value="2-OCTAPRENYL-6-METHOXYPHENOL HYDROXYLASE"/>
    <property type="match status" value="1"/>
</dbReference>
<dbReference type="OrthoDB" id="9769565at2"/>
<dbReference type="AlphaFoldDB" id="A0A451DDR3"/>
<evidence type="ECO:0000256" key="7">
    <source>
        <dbReference type="ARBA" id="ARBA00023033"/>
    </source>
</evidence>
<comment type="similarity">
    <text evidence="3">Belongs to the UbiH/COQ6 family.</text>
</comment>
<evidence type="ECO:0000256" key="1">
    <source>
        <dbReference type="ARBA" id="ARBA00001974"/>
    </source>
</evidence>
<dbReference type="NCBIfam" id="NF004356">
    <property type="entry name" value="PRK05732.1"/>
    <property type="match status" value="1"/>
</dbReference>
<name>A0A451DDR3_9GAMM</name>
<dbReference type="GO" id="GO:0008681">
    <property type="term" value="F:2-octaprenyl-6-methoxyphenol hydroxylase activity"/>
    <property type="evidence" value="ECO:0007669"/>
    <property type="project" value="InterPro"/>
</dbReference>
<evidence type="ECO:0000256" key="5">
    <source>
        <dbReference type="ARBA" id="ARBA00022827"/>
    </source>
</evidence>
<dbReference type="SUPFAM" id="SSF51905">
    <property type="entry name" value="FAD/NAD(P)-binding domain"/>
    <property type="match status" value="1"/>
</dbReference>
<organism evidence="9 10">
    <name type="scientific">Candidatus Erwinia haradaeae</name>
    <dbReference type="NCBI Taxonomy" id="1922217"/>
    <lineage>
        <taxon>Bacteria</taxon>
        <taxon>Pseudomonadati</taxon>
        <taxon>Pseudomonadota</taxon>
        <taxon>Gammaproteobacteria</taxon>
        <taxon>Enterobacterales</taxon>
        <taxon>Erwiniaceae</taxon>
        <taxon>Erwinia</taxon>
    </lineage>
</organism>
<evidence type="ECO:0000256" key="2">
    <source>
        <dbReference type="ARBA" id="ARBA00004749"/>
    </source>
</evidence>
<comment type="cofactor">
    <cofactor evidence="1">
        <name>FAD</name>
        <dbReference type="ChEBI" id="CHEBI:57692"/>
    </cofactor>
</comment>
<dbReference type="InterPro" id="IPR002938">
    <property type="entry name" value="FAD-bd"/>
</dbReference>
<dbReference type="InterPro" id="IPR011295">
    <property type="entry name" value="UbiH"/>
</dbReference>
<dbReference type="RefSeq" id="WP_157990009.1">
    <property type="nucleotide sequence ID" value="NZ_LR217720.1"/>
</dbReference>
<protein>
    <submittedName>
        <fullName evidence="9">2-octaprenyl-6-methoxyphenol hydroxylase</fullName>
        <ecNumber evidence="9">1.14.13.-</ecNumber>
    </submittedName>
</protein>
<dbReference type="PRINTS" id="PR00420">
    <property type="entry name" value="RNGMNOXGNASE"/>
</dbReference>
<feature type="domain" description="FAD-binding" evidence="8">
    <location>
        <begin position="2"/>
        <end position="344"/>
    </location>
</feature>
<evidence type="ECO:0000259" key="8">
    <source>
        <dbReference type="Pfam" id="PF01494"/>
    </source>
</evidence>
<keyword evidence="6 9" id="KW-0560">Oxidoreductase</keyword>
<dbReference type="Gene3D" id="3.50.50.60">
    <property type="entry name" value="FAD/NAD(P)-binding domain"/>
    <property type="match status" value="2"/>
</dbReference>
<evidence type="ECO:0000256" key="4">
    <source>
        <dbReference type="ARBA" id="ARBA00022630"/>
    </source>
</evidence>
<gene>
    <name evidence="9" type="primary">ubiH</name>
    <name evidence="9" type="ORF">ERCILAFE3058_655</name>
</gene>
<evidence type="ECO:0000313" key="9">
    <source>
        <dbReference type="EMBL" id="VFP84569.1"/>
    </source>
</evidence>
<evidence type="ECO:0000256" key="3">
    <source>
        <dbReference type="ARBA" id="ARBA00005349"/>
    </source>
</evidence>
<dbReference type="GO" id="GO:0071949">
    <property type="term" value="F:FAD binding"/>
    <property type="evidence" value="ECO:0007669"/>
    <property type="project" value="InterPro"/>
</dbReference>
<proteinExistence type="inferred from homology"/>
<accession>A0A451DDR3</accession>
<evidence type="ECO:0000256" key="6">
    <source>
        <dbReference type="ARBA" id="ARBA00023002"/>
    </source>
</evidence>
<dbReference type="Pfam" id="PF01494">
    <property type="entry name" value="FAD_binding_3"/>
    <property type="match status" value="1"/>
</dbReference>
<keyword evidence="5" id="KW-0274">FAD</keyword>
<sequence>MSIIIAGGGLVGTTLALAISHATKGKKTVFLIEETEPKKPVPTTYDGRVIALSADTCQKIASFDLWSAIKPSATAITHIHISDRGSLGFISLDSKEYNVSALGHVIELSQVMNNLFSCLQKAPGVYLYCPHKVSEIKRSEQHVCVTLDNGEKIYGELLVAADGWRSEVAKMCGIKRQSVNYKQIAIVSTVSTQVSHNGWAFERFTDQGPLAMLPISSGYSALVWCQSDVGRHKIAQWNDKQFITELQSAFGWRLGRFLHAEKRQIYPLQLQSATHNISHRLVLIGDAAQTLHPVAAQGFNLGMRDIISLVETLQTAWQQGKGAGDYSTLRYYQQSRKRDVRATIKITDELLRLFSNTHKGLTIGRSFGLIMIDQSPLLRYLLAQWTLGWIQWNTLFRDKTHETL</sequence>
<comment type="pathway">
    <text evidence="2">Cofactor biosynthesis; ubiquinone biosynthesis.</text>
</comment>
<dbReference type="PANTHER" id="PTHR43876">
    <property type="entry name" value="UBIQUINONE BIOSYNTHESIS MONOOXYGENASE COQ6, MITOCHONDRIAL"/>
    <property type="match status" value="1"/>
</dbReference>
<dbReference type="NCBIfam" id="TIGR01984">
    <property type="entry name" value="UbiH"/>
    <property type="match status" value="1"/>
</dbReference>
<dbReference type="Proteomes" id="UP000294418">
    <property type="component" value="Chromosome"/>
</dbReference>
<dbReference type="InterPro" id="IPR010971">
    <property type="entry name" value="UbiH/COQ6"/>
</dbReference>
<evidence type="ECO:0000313" key="10">
    <source>
        <dbReference type="Proteomes" id="UP000294418"/>
    </source>
</evidence>
<dbReference type="EMBL" id="LR217720">
    <property type="protein sequence ID" value="VFP84569.1"/>
    <property type="molecule type" value="Genomic_DNA"/>
</dbReference>
<dbReference type="NCBIfam" id="TIGR01988">
    <property type="entry name" value="Ubi-OHases"/>
    <property type="match status" value="1"/>
</dbReference>
<keyword evidence="7" id="KW-0503">Monooxygenase</keyword>
<dbReference type="GO" id="GO:0006744">
    <property type="term" value="P:ubiquinone biosynthetic process"/>
    <property type="evidence" value="ECO:0007669"/>
    <property type="project" value="UniProtKB-UniPathway"/>
</dbReference>
<dbReference type="InterPro" id="IPR051205">
    <property type="entry name" value="UbiH/COQ6_monooxygenase"/>
</dbReference>
<reference evidence="9 10" key="1">
    <citation type="submission" date="2019-02" db="EMBL/GenBank/DDBJ databases">
        <authorList>
            <person name="Manzano-Marin A."/>
            <person name="Manzano-Marin A."/>
        </authorList>
    </citation>
    <scope>NUCLEOTIDE SEQUENCE [LARGE SCALE GENOMIC DNA]</scope>
    <source>
        <strain evidence="9 10">ErCilaricifoliae</strain>
    </source>
</reference>